<dbReference type="CDD" id="cd09641">
    <property type="entry name" value="Cas3''_I"/>
    <property type="match status" value="1"/>
</dbReference>
<dbReference type="InterPro" id="IPR001650">
    <property type="entry name" value="Helicase_C-like"/>
</dbReference>
<evidence type="ECO:0000256" key="4">
    <source>
        <dbReference type="ARBA" id="ARBA00022723"/>
    </source>
</evidence>
<proteinExistence type="inferred from homology"/>
<comment type="caution">
    <text evidence="12">The sequence shown here is derived from an EMBL/GenBank/DDBJ whole genome shotgun (WGS) entry which is preliminary data.</text>
</comment>
<evidence type="ECO:0000259" key="11">
    <source>
        <dbReference type="PROSITE" id="PS51643"/>
    </source>
</evidence>
<dbReference type="InterPro" id="IPR050079">
    <property type="entry name" value="DEAD_box_RNA_helicase"/>
</dbReference>
<dbReference type="GO" id="GO:0051607">
    <property type="term" value="P:defense response to virus"/>
    <property type="evidence" value="ECO:0007669"/>
    <property type="project" value="UniProtKB-KW"/>
</dbReference>
<keyword evidence="13" id="KW-1185">Reference proteome</keyword>
<dbReference type="NCBIfam" id="TIGR01587">
    <property type="entry name" value="cas3_core"/>
    <property type="match status" value="1"/>
</dbReference>
<keyword evidence="7" id="KW-0347">Helicase</keyword>
<dbReference type="InterPro" id="IPR054712">
    <property type="entry name" value="Cas3-like_dom"/>
</dbReference>
<dbReference type="InterPro" id="IPR006674">
    <property type="entry name" value="HD_domain"/>
</dbReference>
<feature type="domain" description="HD Cas3-type" evidence="11">
    <location>
        <begin position="8"/>
        <end position="186"/>
    </location>
</feature>
<dbReference type="GO" id="GO:0046872">
    <property type="term" value="F:metal ion binding"/>
    <property type="evidence" value="ECO:0007669"/>
    <property type="project" value="UniProtKB-KW"/>
</dbReference>
<evidence type="ECO:0000256" key="7">
    <source>
        <dbReference type="ARBA" id="ARBA00022806"/>
    </source>
</evidence>
<comment type="similarity">
    <text evidence="10">Belongs to the DEAD box helicase family.</text>
</comment>
<evidence type="ECO:0000256" key="8">
    <source>
        <dbReference type="ARBA" id="ARBA00022840"/>
    </source>
</evidence>
<keyword evidence="8" id="KW-0067">ATP-binding</keyword>
<dbReference type="SUPFAM" id="SSF109604">
    <property type="entry name" value="HD-domain/PDEase-like"/>
    <property type="match status" value="1"/>
</dbReference>
<dbReference type="GO" id="GO:0016787">
    <property type="term" value="F:hydrolase activity"/>
    <property type="evidence" value="ECO:0007669"/>
    <property type="project" value="UniProtKB-KW"/>
</dbReference>
<dbReference type="InterPro" id="IPR006483">
    <property type="entry name" value="CRISPR-assoc_Cas3_HD"/>
</dbReference>
<dbReference type="InterPro" id="IPR006474">
    <property type="entry name" value="Helicase_Cas3_CRISPR-ass_core"/>
</dbReference>
<dbReference type="Pfam" id="PF22590">
    <property type="entry name" value="Cas3-like_C_2"/>
    <property type="match status" value="1"/>
</dbReference>
<protein>
    <submittedName>
        <fullName evidence="12">CRISPR-associated helicase Cas3</fullName>
    </submittedName>
</protein>
<organism evidence="12 13">
    <name type="scientific">Ilyomonas limi</name>
    <dbReference type="NCBI Taxonomy" id="2575867"/>
    <lineage>
        <taxon>Bacteria</taxon>
        <taxon>Pseudomonadati</taxon>
        <taxon>Bacteroidota</taxon>
        <taxon>Chitinophagia</taxon>
        <taxon>Chitinophagales</taxon>
        <taxon>Chitinophagaceae</taxon>
        <taxon>Ilyomonas</taxon>
    </lineage>
</organism>
<dbReference type="EMBL" id="SZQL01000014">
    <property type="protein sequence ID" value="TKK66631.1"/>
    <property type="molecule type" value="Genomic_DNA"/>
</dbReference>
<evidence type="ECO:0000256" key="5">
    <source>
        <dbReference type="ARBA" id="ARBA00022741"/>
    </source>
</evidence>
<evidence type="ECO:0000256" key="1">
    <source>
        <dbReference type="ARBA" id="ARBA00006847"/>
    </source>
</evidence>
<dbReference type="InterPro" id="IPR011545">
    <property type="entry name" value="DEAD/DEAH_box_helicase_dom"/>
</dbReference>
<keyword evidence="4" id="KW-0479">Metal-binding</keyword>
<dbReference type="Pfam" id="PF00270">
    <property type="entry name" value="DEAD"/>
    <property type="match status" value="1"/>
</dbReference>
<dbReference type="GO" id="GO:0004518">
    <property type="term" value="F:nuclease activity"/>
    <property type="evidence" value="ECO:0007669"/>
    <property type="project" value="UniProtKB-KW"/>
</dbReference>
<dbReference type="GO" id="GO:0003724">
    <property type="term" value="F:RNA helicase activity"/>
    <property type="evidence" value="ECO:0007669"/>
    <property type="project" value="TreeGrafter"/>
</dbReference>
<evidence type="ECO:0000256" key="3">
    <source>
        <dbReference type="ARBA" id="ARBA00022722"/>
    </source>
</evidence>
<evidence type="ECO:0000256" key="2">
    <source>
        <dbReference type="ARBA" id="ARBA00009046"/>
    </source>
</evidence>
<dbReference type="PANTHER" id="PTHR47959:SF16">
    <property type="entry name" value="CRISPR-ASSOCIATED NUCLEASE_HELICASE CAS3-RELATED"/>
    <property type="match status" value="1"/>
</dbReference>
<keyword evidence="5" id="KW-0547">Nucleotide-binding</keyword>
<dbReference type="SMART" id="SM00490">
    <property type="entry name" value="HELICc"/>
    <property type="match status" value="1"/>
</dbReference>
<evidence type="ECO:0000256" key="9">
    <source>
        <dbReference type="ARBA" id="ARBA00023118"/>
    </source>
</evidence>
<dbReference type="GO" id="GO:0005524">
    <property type="term" value="F:ATP binding"/>
    <property type="evidence" value="ECO:0007669"/>
    <property type="project" value="UniProtKB-KW"/>
</dbReference>
<dbReference type="GO" id="GO:0005829">
    <property type="term" value="C:cytosol"/>
    <property type="evidence" value="ECO:0007669"/>
    <property type="project" value="TreeGrafter"/>
</dbReference>
<name>A0A4U3KVT4_9BACT</name>
<dbReference type="OrthoDB" id="9810236at2"/>
<evidence type="ECO:0000256" key="6">
    <source>
        <dbReference type="ARBA" id="ARBA00022801"/>
    </source>
</evidence>
<dbReference type="AlphaFoldDB" id="A0A4U3KVT4"/>
<dbReference type="Pfam" id="PF01966">
    <property type="entry name" value="HD"/>
    <property type="match status" value="1"/>
</dbReference>
<dbReference type="NCBIfam" id="TIGR01596">
    <property type="entry name" value="cas3_HD"/>
    <property type="match status" value="1"/>
</dbReference>
<evidence type="ECO:0000313" key="13">
    <source>
        <dbReference type="Proteomes" id="UP000305848"/>
    </source>
</evidence>
<keyword evidence="6" id="KW-0378">Hydrolase</keyword>
<dbReference type="PANTHER" id="PTHR47959">
    <property type="entry name" value="ATP-DEPENDENT RNA HELICASE RHLE-RELATED"/>
    <property type="match status" value="1"/>
</dbReference>
<evidence type="ECO:0000313" key="12">
    <source>
        <dbReference type="EMBL" id="TKK66631.1"/>
    </source>
</evidence>
<comment type="similarity">
    <text evidence="1">In the N-terminal section; belongs to the CRISPR-associated nuclease Cas3-HD family.</text>
</comment>
<dbReference type="PROSITE" id="PS51643">
    <property type="entry name" value="HD_CAS3"/>
    <property type="match status" value="1"/>
</dbReference>
<dbReference type="Proteomes" id="UP000305848">
    <property type="component" value="Unassembled WGS sequence"/>
</dbReference>
<keyword evidence="9" id="KW-0051">Antiviral defense</keyword>
<dbReference type="SUPFAM" id="SSF52540">
    <property type="entry name" value="P-loop containing nucleoside triphosphate hydrolases"/>
    <property type="match status" value="1"/>
</dbReference>
<reference evidence="12 13" key="1">
    <citation type="submission" date="2019-05" db="EMBL/GenBank/DDBJ databases">
        <title>Panacibacter sp. strain 17mud1-8 Genome sequencing and assembly.</title>
        <authorList>
            <person name="Chhetri G."/>
        </authorList>
    </citation>
    <scope>NUCLEOTIDE SEQUENCE [LARGE SCALE GENOMIC DNA]</scope>
    <source>
        <strain evidence="12 13">17mud1-8</strain>
    </source>
</reference>
<accession>A0A4U3KVT4</accession>
<dbReference type="InterPro" id="IPR027417">
    <property type="entry name" value="P-loop_NTPase"/>
</dbReference>
<dbReference type="RefSeq" id="WP_137262904.1">
    <property type="nucleotide sequence ID" value="NZ_SZQL01000014.1"/>
</dbReference>
<dbReference type="InterPro" id="IPR038257">
    <property type="entry name" value="CRISPR-assoc_Cas3_HD_sf"/>
</dbReference>
<dbReference type="GO" id="GO:0003676">
    <property type="term" value="F:nucleic acid binding"/>
    <property type="evidence" value="ECO:0007669"/>
    <property type="project" value="InterPro"/>
</dbReference>
<dbReference type="Gene3D" id="1.10.3210.30">
    <property type="match status" value="1"/>
</dbReference>
<evidence type="ECO:0000256" key="10">
    <source>
        <dbReference type="ARBA" id="ARBA00038437"/>
    </source>
</evidence>
<dbReference type="Gene3D" id="3.40.50.300">
    <property type="entry name" value="P-loop containing nucleotide triphosphate hydrolases"/>
    <property type="match status" value="2"/>
</dbReference>
<sequence length="714" mass="81445">MEKLFAKSAPDWTPLIKHTEHVVAATMRFADYLQLDIETARKGAILHDLGKAHHAFQATLLGRGSKRIYRHEIGSIFFLSIFEQNIHPQLIEMVIGHHKSVKYDAGNKGLLDLISDDDIEDYHLGEWENWSPKALAILDEFGILTKTISRKEALSNFDKVTDYCKVAVKRNGYSIWRGLLMGADHYASALINQTDSQLSHTFIPPNLNFFNRRNKLYPLSEINAASERKHSIVVACTGAGKTDFLFRKCKGRVFYTLPFQASINAMFKRLFKDLSNDNPELDIRVLHASSSLVKLGKDEQETVLQPLFGSAIKVLTPHQLAAIAFGIKGYEAILLDIKGCDVILDEIHTYTGVSQAIVLKLIEILVQLNCSVHIGTATMPSVLYSRIKEILGENNVQETNLNKDELDSYDRHIVYKLKNLEDSWQIIDEAIAKKEKVLIVCNQVEKAQKTFERLQEIYIDVDKLLIHSRFKRGERNNKEKLLIGLDENGNSINAFNTSNKACIVVSTQIVEVSLDISFDLMITECAPIDALIQRFGRINRKRTANKTLKCVYVIQPPEKESDAKPYDLAILKRTFEILPEKAVLHERELQAKIDFVFPEIEFLRIEEHAVFKKDGSITIDMLTHRKKSYLLDLLEIDSVVCITEVGKDAYINANYEERMNMEIPVRYWSVKDMPQLKDKGNKPFIVPDKAYNPDLGLIVEKIKQQNLDVNYQIL</sequence>
<comment type="similarity">
    <text evidence="2">In the central section; belongs to the CRISPR-associated helicase Cas3 family.</text>
</comment>
<keyword evidence="3" id="KW-0540">Nuclease</keyword>
<gene>
    <name evidence="12" type="primary">cas3</name>
    <name evidence="12" type="ORF">FC093_16475</name>
</gene>